<keyword evidence="2" id="KW-1185">Reference proteome</keyword>
<evidence type="ECO:0000313" key="2">
    <source>
        <dbReference type="Proteomes" id="UP001152531"/>
    </source>
</evidence>
<protein>
    <submittedName>
        <fullName evidence="1">Uncharacterized protein</fullName>
    </submittedName>
</protein>
<organism evidence="1 2">
    <name type="scientific">[Candida] jaroonii</name>
    <dbReference type="NCBI Taxonomy" id="467808"/>
    <lineage>
        <taxon>Eukaryota</taxon>
        <taxon>Fungi</taxon>
        <taxon>Dikarya</taxon>
        <taxon>Ascomycota</taxon>
        <taxon>Saccharomycotina</taxon>
        <taxon>Pichiomycetes</taxon>
        <taxon>Debaryomycetaceae</taxon>
        <taxon>Yamadazyma</taxon>
    </lineage>
</organism>
<dbReference type="EMBL" id="CALSDN010000002">
    <property type="protein sequence ID" value="CAH6719570.1"/>
    <property type="molecule type" value="Genomic_DNA"/>
</dbReference>
<reference evidence="1" key="1">
    <citation type="submission" date="2022-06" db="EMBL/GenBank/DDBJ databases">
        <authorList>
            <person name="Legras J.-L."/>
            <person name="Devillers H."/>
            <person name="Grondin C."/>
        </authorList>
    </citation>
    <scope>NUCLEOTIDE SEQUENCE</scope>
    <source>
        <strain evidence="1">CLIB 1444</strain>
    </source>
</reference>
<proteinExistence type="predicted"/>
<dbReference type="Proteomes" id="UP001152531">
    <property type="component" value="Unassembled WGS sequence"/>
</dbReference>
<gene>
    <name evidence="1" type="ORF">CLIB1444_02S11628</name>
</gene>
<evidence type="ECO:0000313" key="1">
    <source>
        <dbReference type="EMBL" id="CAH6719570.1"/>
    </source>
</evidence>
<sequence>MAFNGYKLTYPTAKIAVNNDKEEVNSILSDDKNSWVLFNPDDDILSSTQRSESFSEIQSQQTDRQSVEDQTDDEQEESDEEQQLEEDEEDDLIDNLDTFKIRNMFSKNYDAIKKWKNNINNDFFDDNLASWDLDENLSVNQLDTTILDKSFYGDELIRNLNAKDFRKFKKIQLNLKNYLNQRPNYVIDQLLLKTLPLSQQLQLKKIERNNNIFNYHKNLININDDSSTSSLIMVEDR</sequence>
<comment type="caution">
    <text evidence="1">The sequence shown here is derived from an EMBL/GenBank/DDBJ whole genome shotgun (WGS) entry which is preliminary data.</text>
</comment>
<accession>A0ACA9Y3R7</accession>
<name>A0ACA9Y3R7_9ASCO</name>